<reference evidence="1 2" key="1">
    <citation type="submission" date="2024-06" db="EMBL/GenBank/DDBJ databases">
        <title>Genomic Encyclopedia of Type Strains, Phase IV (KMG-IV): sequencing the most valuable type-strain genomes for metagenomic binning, comparative biology and taxonomic classification.</title>
        <authorList>
            <person name="Goeker M."/>
        </authorList>
    </citation>
    <scope>NUCLEOTIDE SEQUENCE [LARGE SCALE GENOMIC DNA]</scope>
    <source>
        <strain evidence="1 2">DSM 105042</strain>
    </source>
</reference>
<accession>A0ABV2H3Y1</accession>
<evidence type="ECO:0000313" key="2">
    <source>
        <dbReference type="Proteomes" id="UP001549031"/>
    </source>
</evidence>
<dbReference type="EMBL" id="JBEPLJ010000004">
    <property type="protein sequence ID" value="MET3585248.1"/>
    <property type="molecule type" value="Genomic_DNA"/>
</dbReference>
<keyword evidence="2" id="KW-1185">Reference proteome</keyword>
<organism evidence="1 2">
    <name type="scientific">Pseudorhizobium tarimense</name>
    <dbReference type="NCBI Taxonomy" id="1079109"/>
    <lineage>
        <taxon>Bacteria</taxon>
        <taxon>Pseudomonadati</taxon>
        <taxon>Pseudomonadota</taxon>
        <taxon>Alphaproteobacteria</taxon>
        <taxon>Hyphomicrobiales</taxon>
        <taxon>Rhizobiaceae</taxon>
        <taxon>Rhizobium/Agrobacterium group</taxon>
        <taxon>Pseudorhizobium</taxon>
    </lineage>
</organism>
<name>A0ABV2H3Y1_9HYPH</name>
<dbReference type="RefSeq" id="WP_247243073.1">
    <property type="nucleotide sequence ID" value="NZ_JALJRA010000004.1"/>
</dbReference>
<proteinExistence type="predicted"/>
<evidence type="ECO:0000313" key="1">
    <source>
        <dbReference type="EMBL" id="MET3585248.1"/>
    </source>
</evidence>
<gene>
    <name evidence="1" type="ORF">ABID21_001350</name>
</gene>
<protein>
    <submittedName>
        <fullName evidence="1">Uncharacterized protein</fullName>
    </submittedName>
</protein>
<dbReference type="Proteomes" id="UP001549031">
    <property type="component" value="Unassembled WGS sequence"/>
</dbReference>
<sequence length="68" mass="7677">MSQARTYTKIETADAAAAAAMHGVRVIMHPTSEIEFSPNGFAFKKQEEDTPEAELQRWVNAREARRRA</sequence>
<comment type="caution">
    <text evidence="1">The sequence shown here is derived from an EMBL/GenBank/DDBJ whole genome shotgun (WGS) entry which is preliminary data.</text>
</comment>